<dbReference type="OMA" id="LPVWTHC"/>
<dbReference type="EMBL" id="GG692421">
    <property type="protein sequence ID" value="EER42916.1"/>
    <property type="molecule type" value="Genomic_DNA"/>
</dbReference>
<dbReference type="VEuPathDB" id="FungiDB:HCDG_02814"/>
<organism evidence="1 2">
    <name type="scientific">Ajellomyces capsulatus (strain H143)</name>
    <name type="common">Darling's disease fungus</name>
    <name type="synonym">Histoplasma capsulatum</name>
    <dbReference type="NCBI Taxonomy" id="544712"/>
    <lineage>
        <taxon>Eukaryota</taxon>
        <taxon>Fungi</taxon>
        <taxon>Dikarya</taxon>
        <taxon>Ascomycota</taxon>
        <taxon>Pezizomycotina</taxon>
        <taxon>Eurotiomycetes</taxon>
        <taxon>Eurotiomycetidae</taxon>
        <taxon>Onygenales</taxon>
        <taxon>Ajellomycetaceae</taxon>
        <taxon>Histoplasma</taxon>
    </lineage>
</organism>
<accession>C6H9D3</accession>
<sequence>MARELLPSGQPSWSGAAGGVERYTRRIAHSITLEINAENGLQSCLSAMRRKSFLHNITQPYHHLEVLGSLMASPNDPVRANLPYRCLLPDDRAYRSLSRTTATGQEASEELPVWTHCSSYAE</sequence>
<gene>
    <name evidence="1" type="ORF">HCDG_02814</name>
</gene>
<proteinExistence type="predicted"/>
<reference evidence="2" key="1">
    <citation type="submission" date="2009-05" db="EMBL/GenBank/DDBJ databases">
        <title>The genome sequence of Ajellomyces capsulatus strain H143.</title>
        <authorList>
            <person name="Champion M."/>
            <person name="Cuomo C.A."/>
            <person name="Ma L.-J."/>
            <person name="Henn M.R."/>
            <person name="Sil A."/>
            <person name="Goldman B."/>
            <person name="Young S.K."/>
            <person name="Kodira C.D."/>
            <person name="Zeng Q."/>
            <person name="Koehrsen M."/>
            <person name="Alvarado L."/>
            <person name="Berlin A.M."/>
            <person name="Borenstein D."/>
            <person name="Chen Z."/>
            <person name="Engels R."/>
            <person name="Freedman E."/>
            <person name="Gellesch M."/>
            <person name="Goldberg J."/>
            <person name="Griggs A."/>
            <person name="Gujja S."/>
            <person name="Heiman D.I."/>
            <person name="Hepburn T.A."/>
            <person name="Howarth C."/>
            <person name="Jen D."/>
            <person name="Larson L."/>
            <person name="Lewis B."/>
            <person name="Mehta T."/>
            <person name="Park D."/>
            <person name="Pearson M."/>
            <person name="Roberts A."/>
            <person name="Saif S."/>
            <person name="Shea T.D."/>
            <person name="Shenoy N."/>
            <person name="Sisk P."/>
            <person name="Stolte C."/>
            <person name="Sykes S."/>
            <person name="Walk T."/>
            <person name="White J."/>
            <person name="Yandava C."/>
            <person name="Klein B."/>
            <person name="McEwen J.G."/>
            <person name="Puccia R."/>
            <person name="Goldman G.H."/>
            <person name="Felipe M.S."/>
            <person name="Nino-Vega G."/>
            <person name="San-Blas G."/>
            <person name="Taylor J.W."/>
            <person name="Mendoza L."/>
            <person name="Galagan J.E."/>
            <person name="Nusbaum C."/>
            <person name="Birren B.W."/>
        </authorList>
    </citation>
    <scope>NUCLEOTIDE SEQUENCE [LARGE SCALE GENOMIC DNA]</scope>
    <source>
        <strain evidence="2">H143</strain>
    </source>
</reference>
<dbReference type="AlphaFoldDB" id="C6H9D3"/>
<dbReference type="Proteomes" id="UP000002624">
    <property type="component" value="Unassembled WGS sequence"/>
</dbReference>
<evidence type="ECO:0000313" key="1">
    <source>
        <dbReference type="EMBL" id="EER42916.1"/>
    </source>
</evidence>
<evidence type="ECO:0000313" key="2">
    <source>
        <dbReference type="Proteomes" id="UP000002624"/>
    </source>
</evidence>
<dbReference type="HOGENOM" id="CLU_2235779_0_0_1"/>
<name>C6H9D3_AJECH</name>
<protein>
    <submittedName>
        <fullName evidence="1">Uncharacterized protein</fullName>
    </submittedName>
</protein>